<evidence type="ECO:0000313" key="1">
    <source>
        <dbReference type="EMBL" id="HAU4359555.1"/>
    </source>
</evidence>
<accession>A0A9P0XPV8</accession>
<reference evidence="1" key="1">
    <citation type="journal article" date="2018" name="Genome Biol.">
        <title>SKESA: strategic k-mer extension for scrupulous assemblies.</title>
        <authorList>
            <person name="Souvorov A."/>
            <person name="Agarwala R."/>
            <person name="Lipman D.J."/>
        </authorList>
    </citation>
    <scope>NUCLEOTIDE SEQUENCE</scope>
    <source>
        <strain evidence="1">AUSMDU00005748</strain>
    </source>
</reference>
<organism evidence="1 2">
    <name type="scientific">Klebsiella oxytoca</name>
    <dbReference type="NCBI Taxonomy" id="571"/>
    <lineage>
        <taxon>Bacteria</taxon>
        <taxon>Pseudomonadati</taxon>
        <taxon>Pseudomonadota</taxon>
        <taxon>Gammaproteobacteria</taxon>
        <taxon>Enterobacterales</taxon>
        <taxon>Enterobacteriaceae</taxon>
        <taxon>Klebsiella/Raoultella group</taxon>
        <taxon>Klebsiella</taxon>
    </lineage>
</organism>
<dbReference type="RefSeq" id="WP_016807732.1">
    <property type="nucleotide sequence ID" value="NZ_ABJAKY020000030.1"/>
</dbReference>
<protein>
    <submittedName>
        <fullName evidence="1">Cellulose biosynthesis protein BcsO</fullName>
    </submittedName>
</protein>
<comment type="caution">
    <text evidence="1">The sequence shown here is derived from an EMBL/GenBank/DDBJ whole genome shotgun (WGS) entry which is preliminary data.</text>
</comment>
<dbReference type="EMBL" id="DACXIC010000045">
    <property type="protein sequence ID" value="HAU4359555.1"/>
    <property type="molecule type" value="Genomic_DNA"/>
</dbReference>
<sequence length="195" mass="20449">MNHYDDLQRFKEKTRTHSLPFKDLSSETGAGEKGDWVILNQLIPAEQASSLAMGGSVSLPLPQLVPANMFHQVERTAIQTAPAASSVAPSVMIPDPVAPSAPQPVPAVSHIAPVAVEPIVQAGEAATGQAFRTAVSQPVAPLSDHVPAPAVRPRPAIAPTVDGFAHLFAAKTVAPAAKDKDQPLKSLLERIATCR</sequence>
<evidence type="ECO:0000313" key="2">
    <source>
        <dbReference type="Proteomes" id="UP000868497"/>
    </source>
</evidence>
<reference evidence="1" key="2">
    <citation type="submission" date="2019-09" db="EMBL/GenBank/DDBJ databases">
        <authorList>
            <consortium name="NCBI Pathogen Detection Project"/>
        </authorList>
    </citation>
    <scope>NUCLEOTIDE SEQUENCE</scope>
    <source>
        <strain evidence="1">AUSMDU00005748</strain>
    </source>
</reference>
<dbReference type="AlphaFoldDB" id="A0A9P0XPV8"/>
<dbReference type="Proteomes" id="UP000868497">
    <property type="component" value="Unassembled WGS sequence"/>
</dbReference>
<proteinExistence type="predicted"/>
<gene>
    <name evidence="1" type="primary">bcsO</name>
    <name evidence="1" type="ORF">F6W21_24820</name>
</gene>
<name>A0A9P0XPV8_KLEOX</name>